<evidence type="ECO:0000313" key="5">
    <source>
        <dbReference type="EMBL" id="SCZ77335.1"/>
    </source>
</evidence>
<dbReference type="Proteomes" id="UP000199208">
    <property type="component" value="Unassembled WGS sequence"/>
</dbReference>
<dbReference type="AlphaFoldDB" id="A0A1G5RT85"/>
<dbReference type="PANTHER" id="PTHR42756">
    <property type="entry name" value="TRANSCRIPTIONAL REGULATOR, MARR"/>
    <property type="match status" value="1"/>
</dbReference>
<name>A0A1G5RT85_9FIRM</name>
<feature type="domain" description="HTH marR-type" evidence="4">
    <location>
        <begin position="6"/>
        <end position="138"/>
    </location>
</feature>
<dbReference type="InterPro" id="IPR000835">
    <property type="entry name" value="HTH_MarR-typ"/>
</dbReference>
<reference evidence="5 6" key="1">
    <citation type="submission" date="2016-10" db="EMBL/GenBank/DDBJ databases">
        <authorList>
            <person name="de Groot N.N."/>
        </authorList>
    </citation>
    <scope>NUCLEOTIDE SEQUENCE [LARGE SCALE GENOMIC DNA]</scope>
    <source>
        <strain evidence="5 6">DSM 2784</strain>
    </source>
</reference>
<keyword evidence="6" id="KW-1185">Reference proteome</keyword>
<dbReference type="PRINTS" id="PR00598">
    <property type="entry name" value="HTHMARR"/>
</dbReference>
<dbReference type="InterPro" id="IPR036388">
    <property type="entry name" value="WH-like_DNA-bd_sf"/>
</dbReference>
<keyword evidence="2" id="KW-0238">DNA-binding</keyword>
<dbReference type="Pfam" id="PF01047">
    <property type="entry name" value="MarR"/>
    <property type="match status" value="1"/>
</dbReference>
<keyword evidence="3" id="KW-0804">Transcription</keyword>
<evidence type="ECO:0000256" key="3">
    <source>
        <dbReference type="ARBA" id="ARBA00023163"/>
    </source>
</evidence>
<dbReference type="EMBL" id="FMWL01000002">
    <property type="protein sequence ID" value="SCZ77335.1"/>
    <property type="molecule type" value="Genomic_DNA"/>
</dbReference>
<gene>
    <name evidence="5" type="ORF">SAMN03080599_00730</name>
</gene>
<dbReference type="GO" id="GO:0003700">
    <property type="term" value="F:DNA-binding transcription factor activity"/>
    <property type="evidence" value="ECO:0007669"/>
    <property type="project" value="InterPro"/>
</dbReference>
<proteinExistence type="predicted"/>
<evidence type="ECO:0000313" key="6">
    <source>
        <dbReference type="Proteomes" id="UP000199208"/>
    </source>
</evidence>
<dbReference type="PROSITE" id="PS50995">
    <property type="entry name" value="HTH_MARR_2"/>
    <property type="match status" value="1"/>
</dbReference>
<evidence type="ECO:0000256" key="1">
    <source>
        <dbReference type="ARBA" id="ARBA00023015"/>
    </source>
</evidence>
<evidence type="ECO:0000259" key="4">
    <source>
        <dbReference type="PROSITE" id="PS50995"/>
    </source>
</evidence>
<dbReference type="InterPro" id="IPR036390">
    <property type="entry name" value="WH_DNA-bd_sf"/>
</dbReference>
<organism evidence="5 6">
    <name type="scientific">Acidaminobacter hydrogenoformans DSM 2784</name>
    <dbReference type="NCBI Taxonomy" id="1120920"/>
    <lineage>
        <taxon>Bacteria</taxon>
        <taxon>Bacillati</taxon>
        <taxon>Bacillota</taxon>
        <taxon>Clostridia</taxon>
        <taxon>Peptostreptococcales</taxon>
        <taxon>Acidaminobacteraceae</taxon>
        <taxon>Acidaminobacter</taxon>
    </lineage>
</organism>
<protein>
    <submittedName>
        <fullName evidence="5">Transcriptional regulator, MarR family</fullName>
    </submittedName>
</protein>
<dbReference type="STRING" id="1120920.SAMN03080599_00730"/>
<dbReference type="GO" id="GO:0003677">
    <property type="term" value="F:DNA binding"/>
    <property type="evidence" value="ECO:0007669"/>
    <property type="project" value="UniProtKB-KW"/>
</dbReference>
<keyword evidence="1" id="KW-0805">Transcription regulation</keyword>
<dbReference type="SUPFAM" id="SSF46785">
    <property type="entry name" value="Winged helix' DNA-binding domain"/>
    <property type="match status" value="1"/>
</dbReference>
<sequence>MEQGYDHLMGFNLIEIARKIQVAVSKRMEPLGITFAQYRVVSRLWLEEEMTQKALGDVLTLTAATLTPMLQLMERKGWIERTTDERDTRSKKIRLTAIGTEIRRQAFEVVLAYEQEELRVLPEEEVQLMLKWLRLYNAHLTGD</sequence>
<dbReference type="OrthoDB" id="6400170at2"/>
<evidence type="ECO:0000256" key="2">
    <source>
        <dbReference type="ARBA" id="ARBA00023125"/>
    </source>
</evidence>
<dbReference type="RefSeq" id="WP_092589509.1">
    <property type="nucleotide sequence ID" value="NZ_FMWL01000002.1"/>
</dbReference>
<dbReference type="Gene3D" id="1.10.10.10">
    <property type="entry name" value="Winged helix-like DNA-binding domain superfamily/Winged helix DNA-binding domain"/>
    <property type="match status" value="1"/>
</dbReference>
<dbReference type="PANTHER" id="PTHR42756:SF1">
    <property type="entry name" value="TRANSCRIPTIONAL REPRESSOR OF EMRAB OPERON"/>
    <property type="match status" value="1"/>
</dbReference>
<accession>A0A1G5RT85</accession>
<dbReference type="SMART" id="SM00347">
    <property type="entry name" value="HTH_MARR"/>
    <property type="match status" value="1"/>
</dbReference>